<evidence type="ECO:0000259" key="2">
    <source>
        <dbReference type="Pfam" id="PF05699"/>
    </source>
</evidence>
<feature type="region of interest" description="Disordered" evidence="1">
    <location>
        <begin position="755"/>
        <end position="790"/>
    </location>
</feature>
<sequence>MEDSAVDEVEAFLEERERRDADARRGTAEGGLSPRSPHLRGEEVVMTARGTGGACRDAQERDRERGKRAVDEAYTTFLRRGARDPDSRPLARCTTATLSSTRGTHFCSGCTTREVQAVPSEIVKDCIDQVLARRQHMLESAHATAHLLNLRRRSLRYYDARVRNAEDLEVVQECDNFFLAQTGVDRAGARYLRVREQTRLFHACMGPLTIDLAMRDAEARACVGDDETPRCAAWWQEHGGAYPDLREIVARVLHMWMSASPAERNWAEHERVCTTRLNRLEFAKLAQLVEIATNLKLLDCSESSAGYVLPWGDLDALEEVRSGDAEGGSTGPVDEEPEPSIWGARPRGSVTNEELTSLRRRSQQLGNRRPRPVVEVFGARAAVLLPYEGEVQEEEVRMTRLGQRATRPLTAMRSGQTLRRSHVVADDDPPREACETQAGVDHGTGRGTDTDRTGYATQGRRVFGVDSTDDEQARKDDEFLLRARDSPAPQVAEGGEPLRRSARLVSRDTTAPQTETACSQHLDEIVGDMPEGEEPEQCTPVQEEPSEDIPSVLRTSDFMVGGIGTSDSGIGRRQHVRLGDMADYYPDDSHIEETRAERDARIDAEEERHLSRMQWAGKVAYQVEVERMRRLETIGACGDHKSAEAVLRQDAALQPSGGGHVSPHPPTSLPHTITDRPGATHHSTLSPSPTIMGHADVAPVSASPSGPCGSHVSHAPLTSEAGGSGTVDSESQVMCDVVAPGDIEEPHKVPIDIQPVSDEVPAGDMTRGDQEELGGHGEEGKARALCTSLN</sequence>
<dbReference type="GO" id="GO:0046983">
    <property type="term" value="F:protein dimerization activity"/>
    <property type="evidence" value="ECO:0007669"/>
    <property type="project" value="InterPro"/>
</dbReference>
<gene>
    <name evidence="3" type="ORF">CBR_g30650</name>
</gene>
<feature type="compositionally biased region" description="Basic and acidic residues" evidence="1">
    <location>
        <begin position="471"/>
        <end position="485"/>
    </location>
</feature>
<evidence type="ECO:0000256" key="1">
    <source>
        <dbReference type="SAM" id="MobiDB-lite"/>
    </source>
</evidence>
<feature type="region of interest" description="Disordered" evidence="1">
    <location>
        <begin position="411"/>
        <end position="548"/>
    </location>
</feature>
<dbReference type="Gramene" id="GBG80283">
    <property type="protein sequence ID" value="GBG80283"/>
    <property type="gene ID" value="CBR_g30650"/>
</dbReference>
<feature type="compositionally biased region" description="Basic and acidic residues" evidence="1">
    <location>
        <begin position="423"/>
        <end position="434"/>
    </location>
</feature>
<evidence type="ECO:0000313" key="4">
    <source>
        <dbReference type="Proteomes" id="UP000265515"/>
    </source>
</evidence>
<feature type="compositionally biased region" description="Polar residues" evidence="1">
    <location>
        <begin position="507"/>
        <end position="519"/>
    </location>
</feature>
<dbReference type="EMBL" id="BFEA01000342">
    <property type="protein sequence ID" value="GBG80283.1"/>
    <property type="molecule type" value="Genomic_DNA"/>
</dbReference>
<comment type="caution">
    <text evidence="3">The sequence shown here is derived from an EMBL/GenBank/DDBJ whole genome shotgun (WGS) entry which is preliminary data.</text>
</comment>
<feature type="compositionally biased region" description="Basic and acidic residues" evidence="1">
    <location>
        <begin position="766"/>
        <end position="782"/>
    </location>
</feature>
<proteinExistence type="predicted"/>
<dbReference type="SUPFAM" id="SSF53098">
    <property type="entry name" value="Ribonuclease H-like"/>
    <property type="match status" value="1"/>
</dbReference>
<keyword evidence="4" id="KW-1185">Reference proteome</keyword>
<protein>
    <recommendedName>
        <fullName evidence="2">HAT C-terminal dimerisation domain-containing protein</fullName>
    </recommendedName>
</protein>
<feature type="domain" description="HAT C-terminal dimerisation" evidence="2">
    <location>
        <begin position="231"/>
        <end position="292"/>
    </location>
</feature>
<reference evidence="3 4" key="1">
    <citation type="journal article" date="2018" name="Cell">
        <title>The Chara Genome: Secondary Complexity and Implications for Plant Terrestrialization.</title>
        <authorList>
            <person name="Nishiyama T."/>
            <person name="Sakayama H."/>
            <person name="Vries J.D."/>
            <person name="Buschmann H."/>
            <person name="Saint-Marcoux D."/>
            <person name="Ullrich K.K."/>
            <person name="Haas F.B."/>
            <person name="Vanderstraeten L."/>
            <person name="Becker D."/>
            <person name="Lang D."/>
            <person name="Vosolsobe S."/>
            <person name="Rombauts S."/>
            <person name="Wilhelmsson P.K.I."/>
            <person name="Janitza P."/>
            <person name="Kern R."/>
            <person name="Heyl A."/>
            <person name="Rumpler F."/>
            <person name="Villalobos L.I.A.C."/>
            <person name="Clay J.M."/>
            <person name="Skokan R."/>
            <person name="Toyoda A."/>
            <person name="Suzuki Y."/>
            <person name="Kagoshima H."/>
            <person name="Schijlen E."/>
            <person name="Tajeshwar N."/>
            <person name="Catarino B."/>
            <person name="Hetherington A.J."/>
            <person name="Saltykova A."/>
            <person name="Bonnot C."/>
            <person name="Breuninger H."/>
            <person name="Symeonidi A."/>
            <person name="Radhakrishnan G.V."/>
            <person name="Van Nieuwerburgh F."/>
            <person name="Deforce D."/>
            <person name="Chang C."/>
            <person name="Karol K.G."/>
            <person name="Hedrich R."/>
            <person name="Ulvskov P."/>
            <person name="Glockner G."/>
            <person name="Delwiche C.F."/>
            <person name="Petrasek J."/>
            <person name="Van de Peer Y."/>
            <person name="Friml J."/>
            <person name="Beilby M."/>
            <person name="Dolan L."/>
            <person name="Kohara Y."/>
            <person name="Sugano S."/>
            <person name="Fujiyama A."/>
            <person name="Delaux P.-M."/>
            <person name="Quint M."/>
            <person name="TheiBen G."/>
            <person name="Hagemann M."/>
            <person name="Harholt J."/>
            <person name="Dunand C."/>
            <person name="Zachgo S."/>
            <person name="Langdale J."/>
            <person name="Maumus F."/>
            <person name="Straeten D.V.D."/>
            <person name="Gould S.B."/>
            <person name="Rensing S.A."/>
        </authorList>
    </citation>
    <scope>NUCLEOTIDE SEQUENCE [LARGE SCALE GENOMIC DNA]</scope>
    <source>
        <strain evidence="3 4">S276</strain>
    </source>
</reference>
<dbReference type="InterPro" id="IPR008906">
    <property type="entry name" value="HATC_C_dom"/>
</dbReference>
<dbReference type="InterPro" id="IPR012337">
    <property type="entry name" value="RNaseH-like_sf"/>
</dbReference>
<name>A0A388LDJ9_CHABU</name>
<evidence type="ECO:0000313" key="3">
    <source>
        <dbReference type="EMBL" id="GBG80283.1"/>
    </source>
</evidence>
<dbReference type="Proteomes" id="UP000265515">
    <property type="component" value="Unassembled WGS sequence"/>
</dbReference>
<dbReference type="Pfam" id="PF05699">
    <property type="entry name" value="Dimer_Tnp_hAT"/>
    <property type="match status" value="1"/>
</dbReference>
<feature type="region of interest" description="Disordered" evidence="1">
    <location>
        <begin position="322"/>
        <end position="355"/>
    </location>
</feature>
<feature type="region of interest" description="Disordered" evidence="1">
    <location>
        <begin position="1"/>
        <end position="68"/>
    </location>
</feature>
<dbReference type="AlphaFoldDB" id="A0A388LDJ9"/>
<feature type="compositionally biased region" description="Basic and acidic residues" evidence="1">
    <location>
        <begin position="13"/>
        <end position="27"/>
    </location>
</feature>
<feature type="compositionally biased region" description="Acidic residues" evidence="1">
    <location>
        <begin position="1"/>
        <end position="12"/>
    </location>
</feature>
<organism evidence="3 4">
    <name type="scientific">Chara braunii</name>
    <name type="common">Braun's stonewort</name>
    <dbReference type="NCBI Taxonomy" id="69332"/>
    <lineage>
        <taxon>Eukaryota</taxon>
        <taxon>Viridiplantae</taxon>
        <taxon>Streptophyta</taxon>
        <taxon>Charophyceae</taxon>
        <taxon>Charales</taxon>
        <taxon>Characeae</taxon>
        <taxon>Chara</taxon>
    </lineage>
</organism>
<feature type="region of interest" description="Disordered" evidence="1">
    <location>
        <begin position="653"/>
        <end position="729"/>
    </location>
</feature>
<accession>A0A388LDJ9</accession>
<feature type="compositionally biased region" description="Basic and acidic residues" evidence="1">
    <location>
        <begin position="57"/>
        <end position="68"/>
    </location>
</feature>